<dbReference type="GeneID" id="43517212"/>
<gene>
    <name evidence="3" type="ORF">A544_2696</name>
</gene>
<reference evidence="4" key="1">
    <citation type="journal article" date="2013" name="Diversity">
        <title>Genome Sequence of Dickeya solani, a New soft Rot Pathogen of Potato, Suggests its Emergence May Be Related to a Novel Combination of Non-Ribosomal Peptide/Polyketide Synthetase Clusters.</title>
        <authorList>
            <person name="Garlant L."/>
            <person name="Koskinen P."/>
            <person name="Rouhiainen L."/>
            <person name="Laine P."/>
            <person name="Paulin L."/>
            <person name="Auvinen P."/>
            <person name="Holm L."/>
            <person name="Pirhonen M."/>
        </authorList>
    </citation>
    <scope>NUCLEOTIDE SEQUENCE [LARGE SCALE GENOMIC DNA]</scope>
    <source>
        <strain evidence="4">D s0432-1</strain>
    </source>
</reference>
<keyword evidence="2" id="KW-0732">Signal</keyword>
<feature type="chain" id="PRO_5043763721" evidence="2">
    <location>
        <begin position="27"/>
        <end position="84"/>
    </location>
</feature>
<comment type="caution">
    <text evidence="3">The sequence shown here is derived from an EMBL/GenBank/DDBJ whole genome shotgun (WGS) entry which is preliminary data.</text>
</comment>
<proteinExistence type="predicted"/>
<organism evidence="3 4">
    <name type="scientific">Dickeya solani D s0432-1</name>
    <dbReference type="NCBI Taxonomy" id="1231725"/>
    <lineage>
        <taxon>Bacteria</taxon>
        <taxon>Pseudomonadati</taxon>
        <taxon>Pseudomonadota</taxon>
        <taxon>Gammaproteobacteria</taxon>
        <taxon>Enterobacterales</taxon>
        <taxon>Pectobacteriaceae</taxon>
        <taxon>Dickeya</taxon>
    </lineage>
</organism>
<accession>A0AAV3K6R1</accession>
<dbReference type="EMBL" id="AMWE01000004">
    <property type="protein sequence ID" value="ERO56155.1"/>
    <property type="molecule type" value="Genomic_DNA"/>
</dbReference>
<protein>
    <submittedName>
        <fullName evidence="3">Uncharacterized protein</fullName>
    </submittedName>
</protein>
<name>A0AAV3K6R1_9GAMM</name>
<dbReference type="AlphaFoldDB" id="A0AAV3K6R1"/>
<feature type="region of interest" description="Disordered" evidence="1">
    <location>
        <begin position="24"/>
        <end position="52"/>
    </location>
</feature>
<sequence length="84" mass="8978">MSTSPISVLVMALATSVFSISVPVSAEPGEKGPGNDGPDYQWQRDNPHKQGEHLGVVHSPINDLVLIAISMAMVTTIIDGDHHY</sequence>
<evidence type="ECO:0000313" key="3">
    <source>
        <dbReference type="EMBL" id="ERO56155.1"/>
    </source>
</evidence>
<dbReference type="RefSeq" id="WP_022634106.1">
    <property type="nucleotide sequence ID" value="NZ_AMWE01000004.1"/>
</dbReference>
<dbReference type="Proteomes" id="UP000017142">
    <property type="component" value="Unassembled WGS sequence"/>
</dbReference>
<feature type="signal peptide" evidence="2">
    <location>
        <begin position="1"/>
        <end position="26"/>
    </location>
</feature>
<evidence type="ECO:0000256" key="1">
    <source>
        <dbReference type="SAM" id="MobiDB-lite"/>
    </source>
</evidence>
<evidence type="ECO:0000313" key="4">
    <source>
        <dbReference type="Proteomes" id="UP000017142"/>
    </source>
</evidence>
<evidence type="ECO:0000256" key="2">
    <source>
        <dbReference type="SAM" id="SignalP"/>
    </source>
</evidence>